<protein>
    <submittedName>
        <fullName evidence="1">Uncharacterized protein</fullName>
    </submittedName>
</protein>
<sequence length="173" mass="20091">MILAFTAIDQQARLKEFWYQLSELEVALDVLSTIALKGDKILKAQLIEEGVLTELPVEAFDGEIFTNSIHQLEVQWQTILKEPMRSTRPENTWQIELICKQIKIYDDRIAQFALVIDRFEQLRERAGQVSRLEPNRTNLLNHYESTLTTYRGYINRAKDGQQVAQKKLGQLQA</sequence>
<dbReference type="Proteomes" id="UP000249016">
    <property type="component" value="Unassembled WGS sequence"/>
</dbReference>
<organism evidence="1 2">
    <name type="scientific">Spirosoma telluris</name>
    <dbReference type="NCBI Taxonomy" id="2183553"/>
    <lineage>
        <taxon>Bacteria</taxon>
        <taxon>Pseudomonadati</taxon>
        <taxon>Bacteroidota</taxon>
        <taxon>Cytophagia</taxon>
        <taxon>Cytophagales</taxon>
        <taxon>Cytophagaceae</taxon>
        <taxon>Spirosoma</taxon>
    </lineage>
</organism>
<keyword evidence="2" id="KW-1185">Reference proteome</keyword>
<evidence type="ECO:0000313" key="2">
    <source>
        <dbReference type="Proteomes" id="UP000249016"/>
    </source>
</evidence>
<dbReference type="OrthoDB" id="966042at2"/>
<dbReference type="EMBL" id="QLII01000001">
    <property type="protein sequence ID" value="RAI74541.1"/>
    <property type="molecule type" value="Genomic_DNA"/>
</dbReference>
<accession>A0A327NGN3</accession>
<dbReference type="RefSeq" id="WP_111341912.1">
    <property type="nucleotide sequence ID" value="NZ_QLII01000001.1"/>
</dbReference>
<comment type="caution">
    <text evidence="1">The sequence shown here is derived from an EMBL/GenBank/DDBJ whole genome shotgun (WGS) entry which is preliminary data.</text>
</comment>
<evidence type="ECO:0000313" key="1">
    <source>
        <dbReference type="EMBL" id="RAI74541.1"/>
    </source>
</evidence>
<dbReference type="AlphaFoldDB" id="A0A327NGN3"/>
<name>A0A327NGN3_9BACT</name>
<gene>
    <name evidence="1" type="ORF">HMF3257_10175</name>
</gene>
<reference evidence="1 2" key="1">
    <citation type="submission" date="2018-06" db="EMBL/GenBank/DDBJ databases">
        <title>Spirosoma sp. HMF3257 Genome sequencing and assembly.</title>
        <authorList>
            <person name="Kang H."/>
            <person name="Cha I."/>
            <person name="Kim H."/>
            <person name="Kang J."/>
            <person name="Joh K."/>
        </authorList>
    </citation>
    <scope>NUCLEOTIDE SEQUENCE [LARGE SCALE GENOMIC DNA]</scope>
    <source>
        <strain evidence="1 2">HMF3257</strain>
    </source>
</reference>
<proteinExistence type="predicted"/>